<gene>
    <name evidence="4" type="ORF">A8990_107117</name>
</gene>
<dbReference type="SUPFAM" id="SSF54106">
    <property type="entry name" value="LysM domain"/>
    <property type="match status" value="3"/>
</dbReference>
<dbReference type="EMBL" id="QTTN01000007">
    <property type="protein sequence ID" value="REE89021.1"/>
    <property type="molecule type" value="Genomic_DNA"/>
</dbReference>
<dbReference type="InterPro" id="IPR018392">
    <property type="entry name" value="LysM"/>
</dbReference>
<keyword evidence="2" id="KW-0472">Membrane</keyword>
<evidence type="ECO:0000313" key="5">
    <source>
        <dbReference type="Proteomes" id="UP000256304"/>
    </source>
</evidence>
<feature type="region of interest" description="Disordered" evidence="1">
    <location>
        <begin position="1"/>
        <end position="25"/>
    </location>
</feature>
<dbReference type="PROSITE" id="PS51782">
    <property type="entry name" value="LYSM"/>
    <property type="match status" value="3"/>
</dbReference>
<feature type="compositionally biased region" description="Basic residues" evidence="1">
    <location>
        <begin position="13"/>
        <end position="22"/>
    </location>
</feature>
<organism evidence="4 5">
    <name type="scientific">Paenibacillus taihuensis</name>
    <dbReference type="NCBI Taxonomy" id="1156355"/>
    <lineage>
        <taxon>Bacteria</taxon>
        <taxon>Bacillati</taxon>
        <taxon>Bacillota</taxon>
        <taxon>Bacilli</taxon>
        <taxon>Bacillales</taxon>
        <taxon>Paenibacillaceae</taxon>
        <taxon>Paenibacillus</taxon>
    </lineage>
</organism>
<protein>
    <submittedName>
        <fullName evidence="4">LysM domain-containing protein</fullName>
    </submittedName>
</protein>
<evidence type="ECO:0000259" key="3">
    <source>
        <dbReference type="PROSITE" id="PS51782"/>
    </source>
</evidence>
<keyword evidence="2" id="KW-1133">Transmembrane helix</keyword>
<feature type="domain" description="LysM" evidence="3">
    <location>
        <begin position="273"/>
        <end position="320"/>
    </location>
</feature>
<feature type="compositionally biased region" description="Low complexity" evidence="1">
    <location>
        <begin position="105"/>
        <end position="117"/>
    </location>
</feature>
<name>A0A3D9SDC5_9BACL</name>
<comment type="caution">
    <text evidence="4">The sequence shown here is derived from an EMBL/GenBank/DDBJ whole genome shotgun (WGS) entry which is preliminary data.</text>
</comment>
<keyword evidence="5" id="KW-1185">Reference proteome</keyword>
<dbReference type="Proteomes" id="UP000256304">
    <property type="component" value="Unassembled WGS sequence"/>
</dbReference>
<dbReference type="SMART" id="SM00257">
    <property type="entry name" value="LysM"/>
    <property type="match status" value="3"/>
</dbReference>
<reference evidence="4 5" key="1">
    <citation type="submission" date="2018-08" db="EMBL/GenBank/DDBJ databases">
        <title>Genomic Encyclopedia of Type Strains, Phase III (KMG-III): the genomes of soil and plant-associated and newly described type strains.</title>
        <authorList>
            <person name="Whitman W."/>
        </authorList>
    </citation>
    <scope>NUCLEOTIDE SEQUENCE [LARGE SCALE GENOMIC DNA]</scope>
    <source>
        <strain evidence="4 5">CGMCC 1.10966</strain>
    </source>
</reference>
<feature type="region of interest" description="Disordered" evidence="1">
    <location>
        <begin position="53"/>
        <end position="117"/>
    </location>
</feature>
<dbReference type="Pfam" id="PF01476">
    <property type="entry name" value="LysM"/>
    <property type="match status" value="3"/>
</dbReference>
<feature type="domain" description="LysM" evidence="3">
    <location>
        <begin position="222"/>
        <end position="269"/>
    </location>
</feature>
<evidence type="ECO:0000313" key="4">
    <source>
        <dbReference type="EMBL" id="REE89021.1"/>
    </source>
</evidence>
<dbReference type="Gene3D" id="3.10.350.10">
    <property type="entry name" value="LysM domain"/>
    <property type="match status" value="3"/>
</dbReference>
<dbReference type="AlphaFoldDB" id="A0A3D9SDC5"/>
<dbReference type="PANTHER" id="PTHR34700">
    <property type="entry name" value="POTASSIUM BINDING PROTEIN KBP"/>
    <property type="match status" value="1"/>
</dbReference>
<dbReference type="InterPro" id="IPR052196">
    <property type="entry name" value="Bact_Kbp"/>
</dbReference>
<proteinExistence type="predicted"/>
<feature type="compositionally biased region" description="Polar residues" evidence="1">
    <location>
        <begin position="60"/>
        <end position="89"/>
    </location>
</feature>
<dbReference type="CDD" id="cd00118">
    <property type="entry name" value="LysM"/>
    <property type="match status" value="3"/>
</dbReference>
<dbReference type="InterPro" id="IPR036779">
    <property type="entry name" value="LysM_dom_sf"/>
</dbReference>
<sequence length="328" mass="35065">MLNPNSTNSKYGPRSKRAKKNRSTASILQVSTGLLLMCVVLYSIYATQSHFGGKPLASSPGVQTATADVTKSNDPGQKPANSSSVTTTKQTDKPGVTKNDQSEGTAPTTTTADASASSVTVTNQALTTLKDARPVSTSSASSSSSEYPKKYVVQKGDTLSKIALKFYQSKQQVNLIAEANDIVFINDMVEGDTITIPAPSKNASSSTGKQRSLDYSKVTLPAMYLVQSGDTLYHIAKQFYRTDDYVGLIAKQNDLDVDAGLKAGTSLMIPALPKHTVQAGETLTSIARIYYGSSKYVGALASYNQLDNNDIVKIGDELTMPQFDRDVD</sequence>
<evidence type="ECO:0000256" key="1">
    <source>
        <dbReference type="SAM" id="MobiDB-lite"/>
    </source>
</evidence>
<keyword evidence="2" id="KW-0812">Transmembrane</keyword>
<evidence type="ECO:0000256" key="2">
    <source>
        <dbReference type="SAM" id="Phobius"/>
    </source>
</evidence>
<feature type="domain" description="LysM" evidence="3">
    <location>
        <begin position="149"/>
        <end position="196"/>
    </location>
</feature>
<feature type="compositionally biased region" description="Polar residues" evidence="1">
    <location>
        <begin position="1"/>
        <end position="10"/>
    </location>
</feature>
<dbReference type="PANTHER" id="PTHR34700:SF4">
    <property type="entry name" value="PHAGE-LIKE ELEMENT PBSX PROTEIN XKDP"/>
    <property type="match status" value="1"/>
</dbReference>
<feature type="transmembrane region" description="Helical" evidence="2">
    <location>
        <begin position="24"/>
        <end position="45"/>
    </location>
</feature>
<accession>A0A3D9SDC5</accession>